<dbReference type="PANTHER" id="PTHR24286">
    <property type="entry name" value="CYTOCHROME P450 26"/>
    <property type="match status" value="1"/>
</dbReference>
<keyword evidence="2" id="KW-0408">Iron</keyword>
<gene>
    <name evidence="4" type="primary">LOC120112436</name>
</gene>
<dbReference type="OrthoDB" id="3945418at2759"/>
<dbReference type="GO" id="GO:0016705">
    <property type="term" value="F:oxidoreductase activity, acting on paired donors, with incorporation or reduction of molecular oxygen"/>
    <property type="evidence" value="ECO:0007669"/>
    <property type="project" value="InterPro"/>
</dbReference>
<reference evidence="3" key="1">
    <citation type="journal article" date="2019" name="Nat. Commun.">
        <title>Genome-wide association mapping of date palm fruit traits.</title>
        <authorList>
            <person name="Hazzouri K.M."/>
            <person name="Gros-Balthazard M."/>
            <person name="Flowers J.M."/>
            <person name="Copetti D."/>
            <person name="Lemansour A."/>
            <person name="Lebrun M."/>
            <person name="Masmoudi K."/>
            <person name="Ferrand S."/>
            <person name="Dhar M.I."/>
            <person name="Fresquez Z.A."/>
            <person name="Rosas U."/>
            <person name="Zhang J."/>
            <person name="Talag J."/>
            <person name="Lee S."/>
            <person name="Kudrna D."/>
            <person name="Powell R.F."/>
            <person name="Leitch I.J."/>
            <person name="Krueger R.R."/>
            <person name="Wing R.A."/>
            <person name="Amiri K.M.A."/>
            <person name="Purugganan M.D."/>
        </authorList>
    </citation>
    <scope>NUCLEOTIDE SEQUENCE [LARGE SCALE GENOMIC DNA]</scope>
    <source>
        <strain evidence="3">cv. Khalas</strain>
    </source>
</reference>
<dbReference type="Pfam" id="PF00067">
    <property type="entry name" value="p450"/>
    <property type="match status" value="1"/>
</dbReference>
<dbReference type="GO" id="GO:0020037">
    <property type="term" value="F:heme binding"/>
    <property type="evidence" value="ECO:0007669"/>
    <property type="project" value="InterPro"/>
</dbReference>
<evidence type="ECO:0000313" key="4">
    <source>
        <dbReference type="RefSeq" id="XP_038987790.1"/>
    </source>
</evidence>
<dbReference type="InterPro" id="IPR001128">
    <property type="entry name" value="Cyt_P450"/>
</dbReference>
<evidence type="ECO:0000256" key="2">
    <source>
        <dbReference type="ARBA" id="ARBA00023004"/>
    </source>
</evidence>
<dbReference type="GO" id="GO:0004497">
    <property type="term" value="F:monooxygenase activity"/>
    <property type="evidence" value="ECO:0007669"/>
    <property type="project" value="InterPro"/>
</dbReference>
<reference evidence="4" key="2">
    <citation type="submission" date="2025-08" db="UniProtKB">
        <authorList>
            <consortium name="RefSeq"/>
        </authorList>
    </citation>
    <scope>IDENTIFICATION</scope>
    <source>
        <tissue evidence="4">Young leaves</tissue>
    </source>
</reference>
<evidence type="ECO:0000256" key="1">
    <source>
        <dbReference type="ARBA" id="ARBA00022723"/>
    </source>
</evidence>
<dbReference type="GO" id="GO:0016125">
    <property type="term" value="P:sterol metabolic process"/>
    <property type="evidence" value="ECO:0007669"/>
    <property type="project" value="TreeGrafter"/>
</dbReference>
<dbReference type="GeneID" id="120112436"/>
<evidence type="ECO:0000313" key="3">
    <source>
        <dbReference type="Proteomes" id="UP000228380"/>
    </source>
</evidence>
<protein>
    <submittedName>
        <fullName evidence="4">Cytochrome P450 716B1-like</fullName>
    </submittedName>
</protein>
<dbReference type="Proteomes" id="UP000228380">
    <property type="component" value="Chromosome 11"/>
</dbReference>
<keyword evidence="1" id="KW-0479">Metal-binding</keyword>
<accession>A0A8B9AN30</accession>
<dbReference type="PANTHER" id="PTHR24286:SF217">
    <property type="entry name" value="OS07G0520300 PROTEIN"/>
    <property type="match status" value="1"/>
</dbReference>
<proteinExistence type="predicted"/>
<organism evidence="3 4">
    <name type="scientific">Phoenix dactylifera</name>
    <name type="common">Date palm</name>
    <dbReference type="NCBI Taxonomy" id="42345"/>
    <lineage>
        <taxon>Eukaryota</taxon>
        <taxon>Viridiplantae</taxon>
        <taxon>Streptophyta</taxon>
        <taxon>Embryophyta</taxon>
        <taxon>Tracheophyta</taxon>
        <taxon>Spermatophyta</taxon>
        <taxon>Magnoliopsida</taxon>
        <taxon>Liliopsida</taxon>
        <taxon>Arecaceae</taxon>
        <taxon>Coryphoideae</taxon>
        <taxon>Phoeniceae</taxon>
        <taxon>Phoenix</taxon>
    </lineage>
</organism>
<dbReference type="Gene3D" id="1.10.630.10">
    <property type="entry name" value="Cytochrome P450"/>
    <property type="match status" value="1"/>
</dbReference>
<keyword evidence="3" id="KW-1185">Reference proteome</keyword>
<dbReference type="InterPro" id="IPR036396">
    <property type="entry name" value="Cyt_P450_sf"/>
</dbReference>
<dbReference type="AlphaFoldDB" id="A0A8B9AN30"/>
<dbReference type="SUPFAM" id="SSF48264">
    <property type="entry name" value="Cytochrome P450"/>
    <property type="match status" value="1"/>
</dbReference>
<name>A0A8B9AN30_PHODC</name>
<dbReference type="GO" id="GO:0005506">
    <property type="term" value="F:iron ion binding"/>
    <property type="evidence" value="ECO:0007669"/>
    <property type="project" value="InterPro"/>
</dbReference>
<sequence>MPLMKCLTFDIICSLMFGLKRGPMREGLAKDFADMLAGMWAVPLNLPFTHFSRSLRASQRARKVLAGITRERRSMAAQGQDSSGEEDLITRLLTLGGEDGPDGLTDEEIVDNAMLVMVAGHDTSSILMTFMIRHLAKDQVTCDAVVHGNKSFCLLSMISYELFK</sequence>
<dbReference type="KEGG" id="pda:120112436"/>
<dbReference type="RefSeq" id="XP_038987790.1">
    <property type="nucleotide sequence ID" value="XM_039131862.1"/>
</dbReference>